<proteinExistence type="predicted"/>
<keyword evidence="2" id="KW-1185">Reference proteome</keyword>
<sequence length="177" mass="19315">MALKPIVGEIKSQDLNDNFSYINDKAQGIEDVENDLASHKADDVTDDVHGWDSTTRFIVGSFTRDSSFASGTQQITGLGFNPKAVIFLSTINSSAGYASWGIDMGNLRASIFDIHNSTSNSYFSNSSYSIDLVQSGGTGTYNGRINTLDNDGFTISWIKGDTYTGTGIIRIYYLAFR</sequence>
<name>A0A239AI97_9FIRM</name>
<protein>
    <submittedName>
        <fullName evidence="1">Uncharacterized protein</fullName>
    </submittedName>
</protein>
<dbReference type="AlphaFoldDB" id="A0A239AI97"/>
<evidence type="ECO:0000313" key="1">
    <source>
        <dbReference type="EMBL" id="SNR95365.1"/>
    </source>
</evidence>
<dbReference type="Proteomes" id="UP000198304">
    <property type="component" value="Unassembled WGS sequence"/>
</dbReference>
<gene>
    <name evidence="1" type="ORF">SAMN05446037_100259</name>
</gene>
<evidence type="ECO:0000313" key="2">
    <source>
        <dbReference type="Proteomes" id="UP000198304"/>
    </source>
</evidence>
<organism evidence="1 2">
    <name type="scientific">Anaerovirgula multivorans</name>
    <dbReference type="NCBI Taxonomy" id="312168"/>
    <lineage>
        <taxon>Bacteria</taxon>
        <taxon>Bacillati</taxon>
        <taxon>Bacillota</taxon>
        <taxon>Clostridia</taxon>
        <taxon>Peptostreptococcales</taxon>
        <taxon>Natronincolaceae</taxon>
        <taxon>Anaerovirgula</taxon>
    </lineage>
</organism>
<accession>A0A239AI97</accession>
<dbReference type="RefSeq" id="WP_089281264.1">
    <property type="nucleotide sequence ID" value="NZ_FZOJ01000002.1"/>
</dbReference>
<dbReference type="EMBL" id="FZOJ01000002">
    <property type="protein sequence ID" value="SNR95365.1"/>
    <property type="molecule type" value="Genomic_DNA"/>
</dbReference>
<reference evidence="2" key="1">
    <citation type="submission" date="2017-06" db="EMBL/GenBank/DDBJ databases">
        <authorList>
            <person name="Varghese N."/>
            <person name="Submissions S."/>
        </authorList>
    </citation>
    <scope>NUCLEOTIDE SEQUENCE [LARGE SCALE GENOMIC DNA]</scope>
    <source>
        <strain evidence="2">SCA</strain>
    </source>
</reference>